<keyword evidence="3" id="KW-1185">Reference proteome</keyword>
<gene>
    <name evidence="2" type="ORF">PHYPSEUDO_012388</name>
</gene>
<sequence length="283" mass="28764">MAPTRGAADGGSNNGDGVAVQHRDTGGGNGYGGGAGARDAAPAARAAAVPSAGAGSGSNGSGRPPRKMGTAIVDAGEGDSVAGGGSGLNRDAGVGSTAQHATGPAAAARAAAVPSAGALRVQSETTSTAIGGPKGKLKRTRRQEAGEIQPKSKTPRLYSPHVADCSTSSDMDECEEGEEAEDDIGGDEVLPIHFRFLDETSPESALIKRNLNVSLWKLPTSTLTTTVHRCRAKRIQAGVAGLMHTKDIAVHTTWDFGRLPPKLSKSTIGSTMCTRPKLDFTKA</sequence>
<dbReference type="Proteomes" id="UP000694044">
    <property type="component" value="Unassembled WGS sequence"/>
</dbReference>
<feature type="compositionally biased region" description="Low complexity" evidence="1">
    <location>
        <begin position="37"/>
        <end position="53"/>
    </location>
</feature>
<comment type="caution">
    <text evidence="2">The sequence shown here is derived from an EMBL/GenBank/DDBJ whole genome shotgun (WGS) entry which is preliminary data.</text>
</comment>
<accession>A0A8T1V6Q2</accession>
<evidence type="ECO:0000313" key="3">
    <source>
        <dbReference type="Proteomes" id="UP000694044"/>
    </source>
</evidence>
<evidence type="ECO:0000313" key="2">
    <source>
        <dbReference type="EMBL" id="KAG7376942.1"/>
    </source>
</evidence>
<feature type="compositionally biased region" description="Gly residues" evidence="1">
    <location>
        <begin position="26"/>
        <end position="36"/>
    </location>
</feature>
<name>A0A8T1V6Q2_9STRA</name>
<organism evidence="2 3">
    <name type="scientific">Phytophthora pseudosyringae</name>
    <dbReference type="NCBI Taxonomy" id="221518"/>
    <lineage>
        <taxon>Eukaryota</taxon>
        <taxon>Sar</taxon>
        <taxon>Stramenopiles</taxon>
        <taxon>Oomycota</taxon>
        <taxon>Peronosporomycetes</taxon>
        <taxon>Peronosporales</taxon>
        <taxon>Peronosporaceae</taxon>
        <taxon>Phytophthora</taxon>
    </lineage>
</organism>
<reference evidence="2" key="1">
    <citation type="submission" date="2021-02" db="EMBL/GenBank/DDBJ databases">
        <authorList>
            <person name="Palmer J.M."/>
        </authorList>
    </citation>
    <scope>NUCLEOTIDE SEQUENCE</scope>
    <source>
        <strain evidence="2">SCRP734</strain>
    </source>
</reference>
<evidence type="ECO:0000256" key="1">
    <source>
        <dbReference type="SAM" id="MobiDB-lite"/>
    </source>
</evidence>
<feature type="region of interest" description="Disordered" evidence="1">
    <location>
        <begin position="118"/>
        <end position="171"/>
    </location>
</feature>
<feature type="region of interest" description="Disordered" evidence="1">
    <location>
        <begin position="1"/>
        <end position="101"/>
    </location>
</feature>
<proteinExistence type="predicted"/>
<dbReference type="AlphaFoldDB" id="A0A8T1V6Q2"/>
<dbReference type="EMBL" id="JAGDFM010000598">
    <property type="protein sequence ID" value="KAG7376942.1"/>
    <property type="molecule type" value="Genomic_DNA"/>
</dbReference>
<protein>
    <submittedName>
        <fullName evidence="2">Uncharacterized protein</fullName>
    </submittedName>
</protein>